<reference evidence="11 14" key="2">
    <citation type="submission" date="2019-07" db="EMBL/GenBank/DDBJ databases">
        <title>Whole genome shotgun sequence of Lactobacillus siliginis NBRC 101315.</title>
        <authorList>
            <person name="Hosoyama A."/>
            <person name="Uohara A."/>
            <person name="Ohji S."/>
            <person name="Ichikawa N."/>
        </authorList>
    </citation>
    <scope>NUCLEOTIDE SEQUENCE [LARGE SCALE GENOMIC DNA]</scope>
    <source>
        <strain evidence="11 14">NBRC 101315</strain>
    </source>
</reference>
<name>A0A0R2L3F3_9LACO</name>
<dbReference type="EMBL" id="BJUD01000002">
    <property type="protein sequence ID" value="GEK27963.1"/>
    <property type="molecule type" value="Genomic_DNA"/>
</dbReference>
<dbReference type="NCBIfam" id="TIGR02209">
    <property type="entry name" value="ftsL_broad"/>
    <property type="match status" value="1"/>
</dbReference>
<keyword evidence="5 7" id="KW-0472">Membrane</keyword>
<feature type="coiled-coil region" evidence="9">
    <location>
        <begin position="65"/>
        <end position="99"/>
    </location>
</feature>
<dbReference type="GO" id="GO:0032153">
    <property type="term" value="C:cell division site"/>
    <property type="evidence" value="ECO:0007669"/>
    <property type="project" value="UniProtKB-UniRule"/>
</dbReference>
<evidence type="ECO:0000313" key="13">
    <source>
        <dbReference type="Proteomes" id="UP000051139"/>
    </source>
</evidence>
<evidence type="ECO:0000256" key="10">
    <source>
        <dbReference type="SAM" id="MobiDB-lite"/>
    </source>
</evidence>
<keyword evidence="4 7" id="KW-1133">Transmembrane helix</keyword>
<evidence type="ECO:0000256" key="7">
    <source>
        <dbReference type="HAMAP-Rule" id="MF_00910"/>
    </source>
</evidence>
<evidence type="ECO:0000256" key="8">
    <source>
        <dbReference type="NCBIfam" id="TIGR02209"/>
    </source>
</evidence>
<protein>
    <recommendedName>
        <fullName evidence="7 8">Cell division protein FtsL</fullName>
    </recommendedName>
</protein>
<evidence type="ECO:0000256" key="6">
    <source>
        <dbReference type="ARBA" id="ARBA00023306"/>
    </source>
</evidence>
<evidence type="ECO:0000256" key="5">
    <source>
        <dbReference type="ARBA" id="ARBA00023136"/>
    </source>
</evidence>
<organism evidence="12 13">
    <name type="scientific">Furfurilactobacillus siliginis</name>
    <dbReference type="NCBI Taxonomy" id="348151"/>
    <lineage>
        <taxon>Bacteria</taxon>
        <taxon>Bacillati</taxon>
        <taxon>Bacillota</taxon>
        <taxon>Bacilli</taxon>
        <taxon>Lactobacillales</taxon>
        <taxon>Lactobacillaceae</taxon>
        <taxon>Furfurilactobacillus</taxon>
    </lineage>
</organism>
<dbReference type="EMBL" id="JQCB01000005">
    <property type="protein sequence ID" value="KRN96113.1"/>
    <property type="molecule type" value="Genomic_DNA"/>
</dbReference>
<evidence type="ECO:0000256" key="1">
    <source>
        <dbReference type="ARBA" id="ARBA00022475"/>
    </source>
</evidence>
<reference evidence="12 13" key="1">
    <citation type="journal article" date="2015" name="Genome Announc.">
        <title>Expanding the biotechnology potential of lactobacilli through comparative genomics of 213 strains and associated genera.</title>
        <authorList>
            <person name="Sun Z."/>
            <person name="Harris H.M."/>
            <person name="McCann A."/>
            <person name="Guo C."/>
            <person name="Argimon S."/>
            <person name="Zhang W."/>
            <person name="Yang X."/>
            <person name="Jeffery I.B."/>
            <person name="Cooney J.C."/>
            <person name="Kagawa T.F."/>
            <person name="Liu W."/>
            <person name="Song Y."/>
            <person name="Salvetti E."/>
            <person name="Wrobel A."/>
            <person name="Rasinkangas P."/>
            <person name="Parkhill J."/>
            <person name="Rea M.C."/>
            <person name="O'Sullivan O."/>
            <person name="Ritari J."/>
            <person name="Douillard F.P."/>
            <person name="Paul Ross R."/>
            <person name="Yang R."/>
            <person name="Briner A.E."/>
            <person name="Felis G.E."/>
            <person name="de Vos W.M."/>
            <person name="Barrangou R."/>
            <person name="Klaenhammer T.R."/>
            <person name="Caufield P.W."/>
            <person name="Cui Y."/>
            <person name="Zhang H."/>
            <person name="O'Toole P.W."/>
        </authorList>
    </citation>
    <scope>NUCLEOTIDE SEQUENCE [LARGE SCALE GENOMIC DNA]</scope>
    <source>
        <strain evidence="12 13">DSM 22696</strain>
    </source>
</reference>
<keyword evidence="9" id="KW-0175">Coiled coil</keyword>
<sequence>MAQNLAQAQPYSTPQRAQPKQIETVTPQAAPKRLPISGFEILLGAICGIVIVCFAVNIIHSRIDITNAQRNLQTTQVQLSHVNNENAAATQEISELTSRTRLDTVAKKNGLTLTSQNIRNVSK</sequence>
<dbReference type="HAMAP" id="MF_00910">
    <property type="entry name" value="FtsL"/>
    <property type="match status" value="1"/>
</dbReference>
<evidence type="ECO:0000313" key="14">
    <source>
        <dbReference type="Proteomes" id="UP000321429"/>
    </source>
</evidence>
<dbReference type="Proteomes" id="UP000051139">
    <property type="component" value="Unassembled WGS sequence"/>
</dbReference>
<keyword evidence="3 7" id="KW-0812">Transmembrane</keyword>
<evidence type="ECO:0000256" key="2">
    <source>
        <dbReference type="ARBA" id="ARBA00022618"/>
    </source>
</evidence>
<keyword evidence="13" id="KW-1185">Reference proteome</keyword>
<dbReference type="GO" id="GO:0043093">
    <property type="term" value="P:FtsZ-dependent cytokinesis"/>
    <property type="evidence" value="ECO:0007669"/>
    <property type="project" value="UniProtKB-UniRule"/>
</dbReference>
<keyword evidence="1 7" id="KW-1003">Cell membrane</keyword>
<keyword evidence="6 7" id="KW-0131">Cell cycle</keyword>
<dbReference type="STRING" id="348151.IV55_GL001496"/>
<comment type="caution">
    <text evidence="12">The sequence shown here is derived from an EMBL/GenBank/DDBJ whole genome shotgun (WGS) entry which is preliminary data.</text>
</comment>
<comment type="similarity">
    <text evidence="7">Belongs to the FtsL family.</text>
</comment>
<evidence type="ECO:0000313" key="11">
    <source>
        <dbReference type="EMBL" id="GEK27963.1"/>
    </source>
</evidence>
<dbReference type="OrthoDB" id="2320600at2"/>
<comment type="subcellular location">
    <subcellularLocation>
        <location evidence="7">Cell membrane</location>
        <topology evidence="7">Single-pass type II membrane protein</topology>
    </subcellularLocation>
    <text evidence="7">Localizes to the division septum where it forms a ring structure.</text>
</comment>
<dbReference type="PATRIC" id="fig|348151.3.peg.1542"/>
<gene>
    <name evidence="7" type="primary">ftsL</name>
    <name evidence="12" type="ORF">IV55_GL001496</name>
    <name evidence="11" type="ORF">LSI01_02740</name>
</gene>
<dbReference type="AlphaFoldDB" id="A0A0R2L3F3"/>
<dbReference type="GO" id="GO:0005886">
    <property type="term" value="C:plasma membrane"/>
    <property type="evidence" value="ECO:0007669"/>
    <property type="project" value="UniProtKB-SubCell"/>
</dbReference>
<evidence type="ECO:0000256" key="4">
    <source>
        <dbReference type="ARBA" id="ARBA00022989"/>
    </source>
</evidence>
<feature type="region of interest" description="Disordered" evidence="10">
    <location>
        <begin position="1"/>
        <end position="27"/>
    </location>
</feature>
<feature type="transmembrane region" description="Helical" evidence="7">
    <location>
        <begin position="41"/>
        <end position="60"/>
    </location>
</feature>
<dbReference type="InterPro" id="IPR011922">
    <property type="entry name" value="Cell_div_FtsL"/>
</dbReference>
<evidence type="ECO:0000256" key="3">
    <source>
        <dbReference type="ARBA" id="ARBA00022692"/>
    </source>
</evidence>
<comment type="function">
    <text evidence="7">Essential cell division protein.</text>
</comment>
<keyword evidence="2 7" id="KW-0132">Cell division</keyword>
<evidence type="ECO:0000256" key="9">
    <source>
        <dbReference type="SAM" id="Coils"/>
    </source>
</evidence>
<proteinExistence type="inferred from homology"/>
<accession>A0A0R2L3F3</accession>
<dbReference type="Proteomes" id="UP000321429">
    <property type="component" value="Unassembled WGS sequence"/>
</dbReference>
<evidence type="ECO:0000313" key="12">
    <source>
        <dbReference type="EMBL" id="KRN96113.1"/>
    </source>
</evidence>
<dbReference type="RefSeq" id="WP_057809850.1">
    <property type="nucleotide sequence ID" value="NZ_BJUD01000002.1"/>
</dbReference>